<keyword evidence="1" id="KW-1133">Transmembrane helix</keyword>
<feature type="signal peptide" evidence="2">
    <location>
        <begin position="1"/>
        <end position="21"/>
    </location>
</feature>
<evidence type="ECO:0000313" key="3">
    <source>
        <dbReference type="EMBL" id="CAI9739163.1"/>
    </source>
</evidence>
<dbReference type="Proteomes" id="UP001162480">
    <property type="component" value="Chromosome 22"/>
</dbReference>
<name>A0AA36FMD8_OCTVU</name>
<reference evidence="3" key="1">
    <citation type="submission" date="2023-08" db="EMBL/GenBank/DDBJ databases">
        <authorList>
            <person name="Alioto T."/>
            <person name="Alioto T."/>
            <person name="Gomez Garrido J."/>
        </authorList>
    </citation>
    <scope>NUCLEOTIDE SEQUENCE</scope>
</reference>
<evidence type="ECO:0000256" key="1">
    <source>
        <dbReference type="SAM" id="Phobius"/>
    </source>
</evidence>
<evidence type="ECO:0000256" key="2">
    <source>
        <dbReference type="SAM" id="SignalP"/>
    </source>
</evidence>
<evidence type="ECO:0000313" key="4">
    <source>
        <dbReference type="Proteomes" id="UP001162480"/>
    </source>
</evidence>
<keyword evidence="4" id="KW-1185">Reference proteome</keyword>
<keyword evidence="2" id="KW-0732">Signal</keyword>
<keyword evidence="1" id="KW-0812">Transmembrane</keyword>
<protein>
    <submittedName>
        <fullName evidence="3">Uncharacterized protein</fullName>
    </submittedName>
</protein>
<proteinExistence type="predicted"/>
<feature type="chain" id="PRO_5041395297" evidence="2">
    <location>
        <begin position="22"/>
        <end position="132"/>
    </location>
</feature>
<keyword evidence="1" id="KW-0472">Membrane</keyword>
<dbReference type="EMBL" id="OX597835">
    <property type="protein sequence ID" value="CAI9739163.1"/>
    <property type="molecule type" value="Genomic_DNA"/>
</dbReference>
<dbReference type="AlphaFoldDB" id="A0AA36FMD8"/>
<organism evidence="3 4">
    <name type="scientific">Octopus vulgaris</name>
    <name type="common">Common octopus</name>
    <dbReference type="NCBI Taxonomy" id="6645"/>
    <lineage>
        <taxon>Eukaryota</taxon>
        <taxon>Metazoa</taxon>
        <taxon>Spiralia</taxon>
        <taxon>Lophotrochozoa</taxon>
        <taxon>Mollusca</taxon>
        <taxon>Cephalopoda</taxon>
        <taxon>Coleoidea</taxon>
        <taxon>Octopodiformes</taxon>
        <taxon>Octopoda</taxon>
        <taxon>Incirrata</taxon>
        <taxon>Octopodidae</taxon>
        <taxon>Octopus</taxon>
    </lineage>
</organism>
<sequence>MKFHTVLFLSLFMSTFYLLTAHDTAASSLLPSSSSPAAAAPAAAAAAALTASTPDINIIRLDTNQNASAPLVNDEPAAQAKPGIIKSLGNSIKSYLVRIRKAVFNHSLIIGPVVVTAFVVGVTVLTHRNRFS</sequence>
<gene>
    <name evidence="3" type="ORF">OCTVUL_1B007864</name>
</gene>
<accession>A0AA36FMD8</accession>
<feature type="transmembrane region" description="Helical" evidence="1">
    <location>
        <begin position="103"/>
        <end position="125"/>
    </location>
</feature>